<feature type="binding site" evidence="13">
    <location>
        <position position="89"/>
    </location>
    <ligand>
        <name>Na(+)</name>
        <dbReference type="ChEBI" id="CHEBI:29101"/>
        <note>structural</note>
    </ligand>
</feature>
<keyword evidence="5 13" id="KW-0479">Metal-binding</keyword>
<accession>A0A8J3AQQ0</accession>
<feature type="transmembrane region" description="Helical" evidence="13">
    <location>
        <begin position="107"/>
        <end position="132"/>
    </location>
</feature>
<evidence type="ECO:0000256" key="11">
    <source>
        <dbReference type="ARBA" id="ARBA00035585"/>
    </source>
</evidence>
<keyword evidence="8 13" id="KW-0472">Membrane</keyword>
<comment type="caution">
    <text evidence="14">The sequence shown here is derived from an EMBL/GenBank/DDBJ whole genome shotgun (WGS) entry which is preliminary data.</text>
</comment>
<comment type="activity regulation">
    <text evidence="13">Na(+) is not transported, but it plays an essential structural role and its presence is essential for fluoride channel function.</text>
</comment>
<organism evidence="14 15">
    <name type="scientific">Galliscardovia ingluviei</name>
    <dbReference type="NCBI Taxonomy" id="1769422"/>
    <lineage>
        <taxon>Bacteria</taxon>
        <taxon>Bacillati</taxon>
        <taxon>Actinomycetota</taxon>
        <taxon>Actinomycetes</taxon>
        <taxon>Bifidobacteriales</taxon>
        <taxon>Bifidobacteriaceae</taxon>
        <taxon>Galliscardovia</taxon>
    </lineage>
</organism>
<reference evidence="14" key="1">
    <citation type="journal article" date="2014" name="Int. J. Syst. Evol. Microbiol.">
        <title>Complete genome sequence of Corynebacterium casei LMG S-19264T (=DSM 44701T), isolated from a smear-ripened cheese.</title>
        <authorList>
            <consortium name="US DOE Joint Genome Institute (JGI-PGF)"/>
            <person name="Walter F."/>
            <person name="Albersmeier A."/>
            <person name="Kalinowski J."/>
            <person name="Ruckert C."/>
        </authorList>
    </citation>
    <scope>NUCLEOTIDE SEQUENCE</scope>
    <source>
        <strain evidence="14">CCM 8606</strain>
    </source>
</reference>
<keyword evidence="6 13" id="KW-1133">Transmembrane helix</keyword>
<evidence type="ECO:0000256" key="6">
    <source>
        <dbReference type="ARBA" id="ARBA00022989"/>
    </source>
</evidence>
<dbReference type="Proteomes" id="UP000619536">
    <property type="component" value="Unassembled WGS sequence"/>
</dbReference>
<reference evidence="14" key="2">
    <citation type="submission" date="2020-09" db="EMBL/GenBank/DDBJ databases">
        <authorList>
            <person name="Sun Q."/>
            <person name="Sedlacek I."/>
        </authorList>
    </citation>
    <scope>NUCLEOTIDE SEQUENCE</scope>
    <source>
        <strain evidence="14">CCM 8606</strain>
    </source>
</reference>
<evidence type="ECO:0000256" key="4">
    <source>
        <dbReference type="ARBA" id="ARBA00022692"/>
    </source>
</evidence>
<comment type="similarity">
    <text evidence="10 13">Belongs to the fluoride channel Fluc/FEX (TC 1.A.43) family.</text>
</comment>
<dbReference type="RefSeq" id="WP_188355309.1">
    <property type="nucleotide sequence ID" value="NZ_BMDH01000002.1"/>
</dbReference>
<keyword evidence="13" id="KW-0915">Sodium</keyword>
<dbReference type="AlphaFoldDB" id="A0A8J3AQQ0"/>
<keyword evidence="15" id="KW-1185">Reference proteome</keyword>
<evidence type="ECO:0000256" key="8">
    <source>
        <dbReference type="ARBA" id="ARBA00023136"/>
    </source>
</evidence>
<keyword evidence="2 13" id="KW-0813">Transport</keyword>
<protein>
    <recommendedName>
        <fullName evidence="13">Fluoride-specific ion channel FluC</fullName>
    </recommendedName>
</protein>
<dbReference type="InterPro" id="IPR003691">
    <property type="entry name" value="FluC"/>
</dbReference>
<feature type="binding site" evidence="13">
    <location>
        <position position="86"/>
    </location>
    <ligand>
        <name>Na(+)</name>
        <dbReference type="ChEBI" id="CHEBI:29101"/>
        <note>structural</note>
    </ligand>
</feature>
<comment type="catalytic activity">
    <reaction evidence="11">
        <text>fluoride(in) = fluoride(out)</text>
        <dbReference type="Rhea" id="RHEA:76159"/>
        <dbReference type="ChEBI" id="CHEBI:17051"/>
    </reaction>
    <physiologicalReaction direction="left-to-right" evidence="11">
        <dbReference type="Rhea" id="RHEA:76160"/>
    </physiologicalReaction>
</comment>
<evidence type="ECO:0000256" key="9">
    <source>
        <dbReference type="ARBA" id="ARBA00023303"/>
    </source>
</evidence>
<evidence type="ECO:0000313" key="15">
    <source>
        <dbReference type="Proteomes" id="UP000619536"/>
    </source>
</evidence>
<evidence type="ECO:0000256" key="13">
    <source>
        <dbReference type="HAMAP-Rule" id="MF_00454"/>
    </source>
</evidence>
<feature type="transmembrane region" description="Helical" evidence="13">
    <location>
        <begin position="6"/>
        <end position="30"/>
    </location>
</feature>
<evidence type="ECO:0000256" key="3">
    <source>
        <dbReference type="ARBA" id="ARBA00022475"/>
    </source>
</evidence>
<dbReference type="PANTHER" id="PTHR28259">
    <property type="entry name" value="FLUORIDE EXPORT PROTEIN 1-RELATED"/>
    <property type="match status" value="1"/>
</dbReference>
<keyword evidence="3 13" id="KW-1003">Cell membrane</keyword>
<proteinExistence type="inferred from homology"/>
<comment type="subcellular location">
    <subcellularLocation>
        <location evidence="1 13">Cell membrane</location>
        <topology evidence="1 13">Multi-pass membrane protein</topology>
    </subcellularLocation>
</comment>
<keyword evidence="7 13" id="KW-0406">Ion transport</keyword>
<keyword evidence="9 13" id="KW-0407">Ion channel</keyword>
<dbReference type="HAMAP" id="MF_00454">
    <property type="entry name" value="FluC"/>
    <property type="match status" value="1"/>
</dbReference>
<evidence type="ECO:0000256" key="1">
    <source>
        <dbReference type="ARBA" id="ARBA00004651"/>
    </source>
</evidence>
<keyword evidence="4 13" id="KW-0812">Transmembrane</keyword>
<dbReference type="PANTHER" id="PTHR28259:SF16">
    <property type="entry name" value="FLUORIDE-SPECIFIC ION CHANNEL FLUC 2"/>
    <property type="match status" value="1"/>
</dbReference>
<dbReference type="EMBL" id="BMDH01000002">
    <property type="protein sequence ID" value="GGI14613.1"/>
    <property type="molecule type" value="Genomic_DNA"/>
</dbReference>
<name>A0A8J3AQQ0_9BIFI</name>
<evidence type="ECO:0000256" key="7">
    <source>
        <dbReference type="ARBA" id="ARBA00023065"/>
    </source>
</evidence>
<evidence type="ECO:0000256" key="12">
    <source>
        <dbReference type="ARBA" id="ARBA00049940"/>
    </source>
</evidence>
<dbReference type="GO" id="GO:0046872">
    <property type="term" value="F:metal ion binding"/>
    <property type="evidence" value="ECO:0007669"/>
    <property type="project" value="UniProtKB-KW"/>
</dbReference>
<dbReference type="Pfam" id="PF02537">
    <property type="entry name" value="CRCB"/>
    <property type="match status" value="1"/>
</dbReference>
<sequence length="133" mass="14055">MSSSITTPTLISVLVICASGGLGAVARFFLDTCIKEAKALTFPLSTLIINALASLLAGVIAALYLHSGVFANSPLMYTALATGFLGGFSTFSTMINESVTLFRSKHYLASIVNIVLEVIVPWSCVTLGWLMFA</sequence>
<dbReference type="GO" id="GO:0062054">
    <property type="term" value="F:fluoride channel activity"/>
    <property type="evidence" value="ECO:0007669"/>
    <property type="project" value="UniProtKB-UniRule"/>
</dbReference>
<evidence type="ECO:0000256" key="10">
    <source>
        <dbReference type="ARBA" id="ARBA00035120"/>
    </source>
</evidence>
<gene>
    <name evidence="13 14" type="primary">crcB</name>
    <name evidence="13" type="synonym">fluC</name>
    <name evidence="14" type="ORF">GCM10007377_11810</name>
</gene>
<feature type="transmembrane region" description="Helical" evidence="13">
    <location>
        <begin position="42"/>
        <end position="64"/>
    </location>
</feature>
<evidence type="ECO:0000256" key="2">
    <source>
        <dbReference type="ARBA" id="ARBA00022448"/>
    </source>
</evidence>
<evidence type="ECO:0000256" key="5">
    <source>
        <dbReference type="ARBA" id="ARBA00022723"/>
    </source>
</evidence>
<evidence type="ECO:0000313" key="14">
    <source>
        <dbReference type="EMBL" id="GGI14613.1"/>
    </source>
</evidence>
<comment type="function">
    <text evidence="12 13">Fluoride-specific ion channel. Important for reducing fluoride concentration in the cell, thus reducing its toxicity.</text>
</comment>
<dbReference type="GO" id="GO:0005886">
    <property type="term" value="C:plasma membrane"/>
    <property type="evidence" value="ECO:0007669"/>
    <property type="project" value="UniProtKB-SubCell"/>
</dbReference>
<feature type="transmembrane region" description="Helical" evidence="13">
    <location>
        <begin position="76"/>
        <end position="95"/>
    </location>
</feature>
<dbReference type="GO" id="GO:0140114">
    <property type="term" value="P:cellular detoxification of fluoride"/>
    <property type="evidence" value="ECO:0007669"/>
    <property type="project" value="UniProtKB-UniRule"/>
</dbReference>